<dbReference type="EMBL" id="MJBS01000174">
    <property type="protein sequence ID" value="OHE91672.1"/>
    <property type="molecule type" value="Genomic_DNA"/>
</dbReference>
<sequence>MYVVLASVSAEWQQFFEKITFWSLNLLSDRKNISQFDNIVQGHRRKLLKVLGFHVLLMEYDCFECDTAESENTAYLNSLIFREALITLFSILRTWDIPTDQPGYNGLSLQLSAMSPSDQDHFFRRPYQGPTEERTKQRRIHRAMYPSAPSFSQYLRYRDRRLGRALELDVDDATTSQPANKLFEGYILPKVPIITKLSNFSFQRDVLRRLSATAITTLMKRLPDTRELHYVFHKPFNHRAEEQRNITFVSLLENIPKSTRVLTLVESPATIRKHYSRGPTCQAICRAACTAIRSLRILHSMFSINPEGFFREAISFPATSPLEGRMDYPDLSVLVLIFKVPDSTSAMRINHLMRMAATVAAYMPRLQVMQVLNISTGQDIFSFLYEVFERETRLSIKASFDVELSRETNVLWERLALEMTRYRLTKYTGTLPSGKETFEKQMKESTALVRSHVMGSWRRSSVEGGD</sequence>
<name>A0A1G4ARM8_9PEZI</name>
<dbReference type="Pfam" id="PF20183">
    <property type="entry name" value="DUF6546"/>
    <property type="match status" value="1"/>
</dbReference>
<dbReference type="GeneID" id="34566146"/>
<keyword evidence="3" id="KW-1185">Reference proteome</keyword>
<organism evidence="2 3">
    <name type="scientific">Colletotrichum orchidophilum</name>
    <dbReference type="NCBI Taxonomy" id="1209926"/>
    <lineage>
        <taxon>Eukaryota</taxon>
        <taxon>Fungi</taxon>
        <taxon>Dikarya</taxon>
        <taxon>Ascomycota</taxon>
        <taxon>Pezizomycotina</taxon>
        <taxon>Sordariomycetes</taxon>
        <taxon>Hypocreomycetidae</taxon>
        <taxon>Glomerellales</taxon>
        <taxon>Glomerellaceae</taxon>
        <taxon>Colletotrichum</taxon>
    </lineage>
</organism>
<dbReference type="RefSeq" id="XP_022468844.1">
    <property type="nucleotide sequence ID" value="XM_022624636.1"/>
</dbReference>
<protein>
    <recommendedName>
        <fullName evidence="1">DUF6546 domain-containing protein</fullName>
    </recommendedName>
</protein>
<accession>A0A1G4ARM8</accession>
<dbReference type="Proteomes" id="UP000176998">
    <property type="component" value="Unassembled WGS sequence"/>
</dbReference>
<dbReference type="AlphaFoldDB" id="A0A1G4ARM8"/>
<comment type="caution">
    <text evidence="2">The sequence shown here is derived from an EMBL/GenBank/DDBJ whole genome shotgun (WGS) entry which is preliminary data.</text>
</comment>
<evidence type="ECO:0000313" key="3">
    <source>
        <dbReference type="Proteomes" id="UP000176998"/>
    </source>
</evidence>
<evidence type="ECO:0000313" key="2">
    <source>
        <dbReference type="EMBL" id="OHE91672.1"/>
    </source>
</evidence>
<reference evidence="2 3" key="1">
    <citation type="submission" date="2016-09" db="EMBL/GenBank/DDBJ databases">
        <authorList>
            <person name="Capua I."/>
            <person name="De Benedictis P."/>
            <person name="Joannis T."/>
            <person name="Lombin L.H."/>
            <person name="Cattoli G."/>
        </authorList>
    </citation>
    <scope>NUCLEOTIDE SEQUENCE [LARGE SCALE GENOMIC DNA]</scope>
    <source>
        <strain evidence="2 3">IMI 309357</strain>
    </source>
</reference>
<feature type="domain" description="DUF6546" evidence="1">
    <location>
        <begin position="277"/>
        <end position="430"/>
    </location>
</feature>
<gene>
    <name evidence="2" type="ORF">CORC01_13018</name>
</gene>
<proteinExistence type="predicted"/>
<dbReference type="OrthoDB" id="4840822at2759"/>
<evidence type="ECO:0000259" key="1">
    <source>
        <dbReference type="Pfam" id="PF20183"/>
    </source>
</evidence>
<dbReference type="STRING" id="1209926.A0A1G4ARM8"/>
<dbReference type="InterPro" id="IPR046676">
    <property type="entry name" value="DUF6546"/>
</dbReference>